<dbReference type="InterPro" id="IPR025578">
    <property type="entry name" value="DUF4359"/>
</dbReference>
<proteinExistence type="predicted"/>
<gene>
    <name evidence="1" type="ORF">KME60_28105</name>
</gene>
<dbReference type="Pfam" id="PF14271">
    <property type="entry name" value="DUF4359"/>
    <property type="match status" value="1"/>
</dbReference>
<organism evidence="1 2">
    <name type="scientific">Cyanomargarita calcarea GSE-NOS-MK-12-04C</name>
    <dbReference type="NCBI Taxonomy" id="2839659"/>
    <lineage>
        <taxon>Bacteria</taxon>
        <taxon>Bacillati</taxon>
        <taxon>Cyanobacteriota</taxon>
        <taxon>Cyanophyceae</taxon>
        <taxon>Nostocales</taxon>
        <taxon>Cyanomargaritaceae</taxon>
        <taxon>Cyanomargarita</taxon>
    </lineage>
</organism>
<sequence length="126" mass="14373">MKISTIVTFVGVATLAVFGMAMVKTNPSETEYQAYATQQLTEYAKANVCKKTPSFIEKLINSNCQNLLESANPQMRDLIASSTQRHDFIIFSLYRTEFKLNSWLPSYKFETVGALDNFYTYKAEQQ</sequence>
<dbReference type="EMBL" id="JAHHGZ010000040">
    <property type="protein sequence ID" value="MBW4671182.1"/>
    <property type="molecule type" value="Genomic_DNA"/>
</dbReference>
<accession>A0A951QUF0</accession>
<dbReference type="Proteomes" id="UP000729701">
    <property type="component" value="Unassembled WGS sequence"/>
</dbReference>
<comment type="caution">
    <text evidence="1">The sequence shown here is derived from an EMBL/GenBank/DDBJ whole genome shotgun (WGS) entry which is preliminary data.</text>
</comment>
<protein>
    <submittedName>
        <fullName evidence="1">DUF4359 domain-containing protein</fullName>
    </submittedName>
</protein>
<reference evidence="1" key="2">
    <citation type="journal article" date="2022" name="Microbiol. Resour. Announc.">
        <title>Metagenome Sequencing to Explore Phylogenomics of Terrestrial Cyanobacteria.</title>
        <authorList>
            <person name="Ward R.D."/>
            <person name="Stajich J.E."/>
            <person name="Johansen J.R."/>
            <person name="Huntemann M."/>
            <person name="Clum A."/>
            <person name="Foster B."/>
            <person name="Foster B."/>
            <person name="Roux S."/>
            <person name="Palaniappan K."/>
            <person name="Varghese N."/>
            <person name="Mukherjee S."/>
            <person name="Reddy T.B.K."/>
            <person name="Daum C."/>
            <person name="Copeland A."/>
            <person name="Chen I.A."/>
            <person name="Ivanova N.N."/>
            <person name="Kyrpides N.C."/>
            <person name="Shapiro N."/>
            <person name="Eloe-Fadrosh E.A."/>
            <person name="Pietrasiak N."/>
        </authorList>
    </citation>
    <scope>NUCLEOTIDE SEQUENCE</scope>
    <source>
        <strain evidence="1">GSE-NOS-MK-12-04C</strain>
    </source>
</reference>
<reference evidence="1" key="1">
    <citation type="submission" date="2021-05" db="EMBL/GenBank/DDBJ databases">
        <authorList>
            <person name="Pietrasiak N."/>
            <person name="Ward R."/>
            <person name="Stajich J.E."/>
            <person name="Kurbessoian T."/>
        </authorList>
    </citation>
    <scope>NUCLEOTIDE SEQUENCE</scope>
    <source>
        <strain evidence="1">GSE-NOS-MK-12-04C</strain>
    </source>
</reference>
<evidence type="ECO:0000313" key="2">
    <source>
        <dbReference type="Proteomes" id="UP000729701"/>
    </source>
</evidence>
<name>A0A951QUF0_9CYAN</name>
<dbReference type="AlphaFoldDB" id="A0A951QUF0"/>
<evidence type="ECO:0000313" key="1">
    <source>
        <dbReference type="EMBL" id="MBW4671182.1"/>
    </source>
</evidence>